<comment type="similarity">
    <text evidence="1">Belongs to the TPP enzyme family.</text>
</comment>
<dbReference type="PANTHER" id="PTHR18968">
    <property type="entry name" value="THIAMINE PYROPHOSPHATE ENZYMES"/>
    <property type="match status" value="1"/>
</dbReference>
<proteinExistence type="inferred from homology"/>
<reference evidence="3" key="1">
    <citation type="submission" date="2018-05" db="EMBL/GenBank/DDBJ databases">
        <authorList>
            <person name="Lanie J.A."/>
            <person name="Ng W.-L."/>
            <person name="Kazmierczak K.M."/>
            <person name="Andrzejewski T.M."/>
            <person name="Davidsen T.M."/>
            <person name="Wayne K.J."/>
            <person name="Tettelin H."/>
            <person name="Glass J.I."/>
            <person name="Rusch D."/>
            <person name="Podicherti R."/>
            <person name="Tsui H.-C.T."/>
            <person name="Winkler M.E."/>
        </authorList>
    </citation>
    <scope>NUCLEOTIDE SEQUENCE</scope>
</reference>
<dbReference type="Gene3D" id="3.40.50.970">
    <property type="match status" value="1"/>
</dbReference>
<dbReference type="EMBL" id="UINC01162780">
    <property type="protein sequence ID" value="SVD62720.1"/>
    <property type="molecule type" value="Genomic_DNA"/>
</dbReference>
<dbReference type="GO" id="GO:0030976">
    <property type="term" value="F:thiamine pyrophosphate binding"/>
    <property type="evidence" value="ECO:0007669"/>
    <property type="project" value="InterPro"/>
</dbReference>
<dbReference type="GO" id="GO:0005948">
    <property type="term" value="C:acetolactate synthase complex"/>
    <property type="evidence" value="ECO:0007669"/>
    <property type="project" value="TreeGrafter"/>
</dbReference>
<organism evidence="3">
    <name type="scientific">marine metagenome</name>
    <dbReference type="NCBI Taxonomy" id="408172"/>
    <lineage>
        <taxon>unclassified sequences</taxon>
        <taxon>metagenomes</taxon>
        <taxon>ecological metagenomes</taxon>
    </lineage>
</organism>
<evidence type="ECO:0000313" key="3">
    <source>
        <dbReference type="EMBL" id="SVD62720.1"/>
    </source>
</evidence>
<dbReference type="GO" id="GO:0050660">
    <property type="term" value="F:flavin adenine dinucleotide binding"/>
    <property type="evidence" value="ECO:0007669"/>
    <property type="project" value="TreeGrafter"/>
</dbReference>
<dbReference type="InterPro" id="IPR029061">
    <property type="entry name" value="THDP-binding"/>
</dbReference>
<dbReference type="GO" id="GO:0009099">
    <property type="term" value="P:L-valine biosynthetic process"/>
    <property type="evidence" value="ECO:0007669"/>
    <property type="project" value="TreeGrafter"/>
</dbReference>
<gene>
    <name evidence="3" type="ORF">METZ01_LOCUS415574</name>
</gene>
<dbReference type="SUPFAM" id="SSF52518">
    <property type="entry name" value="Thiamin diphosphate-binding fold (THDP-binding)"/>
    <property type="match status" value="1"/>
</dbReference>
<dbReference type="GO" id="GO:0003984">
    <property type="term" value="F:acetolactate synthase activity"/>
    <property type="evidence" value="ECO:0007669"/>
    <property type="project" value="TreeGrafter"/>
</dbReference>
<dbReference type="CDD" id="cd00568">
    <property type="entry name" value="TPP_enzymes"/>
    <property type="match status" value="1"/>
</dbReference>
<evidence type="ECO:0000256" key="1">
    <source>
        <dbReference type="ARBA" id="ARBA00007812"/>
    </source>
</evidence>
<dbReference type="Pfam" id="PF02775">
    <property type="entry name" value="TPP_enzyme_C"/>
    <property type="match status" value="1"/>
</dbReference>
<dbReference type="PANTHER" id="PTHR18968:SF142">
    <property type="entry name" value="ACETOLACTATE SYNTHASE"/>
    <property type="match status" value="1"/>
</dbReference>
<dbReference type="AlphaFoldDB" id="A0A382WVW5"/>
<accession>A0A382WVW5</accession>
<sequence>VICLCEDRGFQISIQDLQTIINYRLPVKVLIFKSKGHSLIRNIQRDYFDGRFVGTDHEIRLGAAPLIEIAHAFGIPTFEVATGSQLGLTFQNWLKTEGPAVCEIQVEDDQDKIPRPGFTIRGDQKWVAKPLEDMSPFLDREKLEETMLINLVRED</sequence>
<feature type="non-terminal residue" evidence="3">
    <location>
        <position position="1"/>
    </location>
</feature>
<protein>
    <recommendedName>
        <fullName evidence="2">Thiamine pyrophosphate enzyme TPP-binding domain-containing protein</fullName>
    </recommendedName>
</protein>
<dbReference type="InterPro" id="IPR045229">
    <property type="entry name" value="TPP_enz"/>
</dbReference>
<name>A0A382WVW5_9ZZZZ</name>
<feature type="domain" description="Thiamine pyrophosphate enzyme TPP-binding" evidence="2">
    <location>
        <begin position="1"/>
        <end position="104"/>
    </location>
</feature>
<dbReference type="GO" id="GO:0009097">
    <property type="term" value="P:isoleucine biosynthetic process"/>
    <property type="evidence" value="ECO:0007669"/>
    <property type="project" value="TreeGrafter"/>
</dbReference>
<dbReference type="InterPro" id="IPR011766">
    <property type="entry name" value="TPP_enzyme_TPP-bd"/>
</dbReference>
<evidence type="ECO:0000259" key="2">
    <source>
        <dbReference type="Pfam" id="PF02775"/>
    </source>
</evidence>